<evidence type="ECO:0000256" key="1">
    <source>
        <dbReference type="ARBA" id="ARBA00010641"/>
    </source>
</evidence>
<evidence type="ECO:0000259" key="6">
    <source>
        <dbReference type="Pfam" id="PF08281"/>
    </source>
</evidence>
<dbReference type="RefSeq" id="WP_206006895.1">
    <property type="nucleotide sequence ID" value="NZ_CP070619.1"/>
</dbReference>
<evidence type="ECO:0000256" key="5">
    <source>
        <dbReference type="ARBA" id="ARBA00023163"/>
    </source>
</evidence>
<evidence type="ECO:0000256" key="2">
    <source>
        <dbReference type="ARBA" id="ARBA00023015"/>
    </source>
</evidence>
<dbReference type="Pfam" id="PF08281">
    <property type="entry name" value="Sigma70_r4_2"/>
    <property type="match status" value="1"/>
</dbReference>
<sequence length="68" mass="7251">MQVNSCRSAVLDAVEALPALERETLALVFYRGMSCDEVAATMKTTVDVVRDRLHEGSRTLLAGVGGGL</sequence>
<dbReference type="InterPro" id="IPR036388">
    <property type="entry name" value="WH-like_DNA-bd_sf"/>
</dbReference>
<keyword evidence="4" id="KW-0238">DNA-binding</keyword>
<evidence type="ECO:0000256" key="4">
    <source>
        <dbReference type="ARBA" id="ARBA00023125"/>
    </source>
</evidence>
<gene>
    <name evidence="7" type="ORF">JWS13_18375</name>
</gene>
<keyword evidence="8" id="KW-1185">Reference proteome</keyword>
<reference evidence="7 8" key="1">
    <citation type="journal article" date="2021" name="Microbiol. Resour. Announc.">
        <title>Complete Genome Sequences of Two Rhodococcus sp. Strains with Large and Linear Chromosomes, Isolated from Apple Rhizosphere.</title>
        <authorList>
            <person name="Benning S."/>
            <person name="Brugnone N."/>
            <person name="Siani R."/>
            <person name="Kublik S."/>
            <person name="Schloter M."/>
            <person name="Rad V."/>
        </authorList>
    </citation>
    <scope>NUCLEOTIDE SEQUENCE [LARGE SCALE GENOMIC DNA]</scope>
    <source>
        <strain evidence="7 8">R79</strain>
    </source>
</reference>
<keyword evidence="2" id="KW-0805">Transcription regulation</keyword>
<keyword evidence="3" id="KW-0731">Sigma factor</keyword>
<dbReference type="Proteomes" id="UP000662986">
    <property type="component" value="Chromosome"/>
</dbReference>
<evidence type="ECO:0000313" key="8">
    <source>
        <dbReference type="Proteomes" id="UP000662986"/>
    </source>
</evidence>
<protein>
    <submittedName>
        <fullName evidence="7">Sigma-70 family RNA polymerase sigma factor</fullName>
    </submittedName>
</protein>
<comment type="similarity">
    <text evidence="1">Belongs to the sigma-70 factor family. ECF subfamily.</text>
</comment>
<accession>A0A974W3B2</accession>
<keyword evidence="5" id="KW-0804">Transcription</keyword>
<reference evidence="7 8" key="2">
    <citation type="journal article" date="2022" name="Arch. Microbiol.">
        <title>Rhodococcus pseudokoreensis sp. nov. isolated from the rhizosphere of young M26 apple rootstocks.</title>
        <authorList>
            <person name="Kampfer P."/>
            <person name="Glaeser S.P."/>
            <person name="Blom J."/>
            <person name="Wolf J."/>
            <person name="Benning S."/>
            <person name="Schloter M."/>
            <person name="Neumann-Schaal M."/>
        </authorList>
    </citation>
    <scope>NUCLEOTIDE SEQUENCE [LARGE SCALE GENOMIC DNA]</scope>
    <source>
        <strain evidence="7 8">R79</strain>
    </source>
</reference>
<dbReference type="InterPro" id="IPR013324">
    <property type="entry name" value="RNA_pol_sigma_r3/r4-like"/>
</dbReference>
<dbReference type="InterPro" id="IPR013249">
    <property type="entry name" value="RNA_pol_sigma70_r4_t2"/>
</dbReference>
<evidence type="ECO:0000256" key="3">
    <source>
        <dbReference type="ARBA" id="ARBA00023082"/>
    </source>
</evidence>
<feature type="domain" description="RNA polymerase sigma factor 70 region 4 type 2" evidence="6">
    <location>
        <begin position="9"/>
        <end position="59"/>
    </location>
</feature>
<dbReference type="SUPFAM" id="SSF88659">
    <property type="entry name" value="Sigma3 and sigma4 domains of RNA polymerase sigma factors"/>
    <property type="match status" value="1"/>
</dbReference>
<proteinExistence type="inferred from homology"/>
<organism evidence="7 8">
    <name type="scientific">Rhodococcus pseudokoreensis</name>
    <dbReference type="NCBI Taxonomy" id="2811421"/>
    <lineage>
        <taxon>Bacteria</taxon>
        <taxon>Bacillati</taxon>
        <taxon>Actinomycetota</taxon>
        <taxon>Actinomycetes</taxon>
        <taxon>Mycobacteriales</taxon>
        <taxon>Nocardiaceae</taxon>
        <taxon>Rhodococcus</taxon>
    </lineage>
</organism>
<name>A0A974W3B2_9NOCA</name>
<dbReference type="Gene3D" id="1.10.10.10">
    <property type="entry name" value="Winged helix-like DNA-binding domain superfamily/Winged helix DNA-binding domain"/>
    <property type="match status" value="1"/>
</dbReference>
<dbReference type="EMBL" id="CP070619">
    <property type="protein sequence ID" value="QSE90449.1"/>
    <property type="molecule type" value="Genomic_DNA"/>
</dbReference>
<evidence type="ECO:0000313" key="7">
    <source>
        <dbReference type="EMBL" id="QSE90449.1"/>
    </source>
</evidence>